<accession>A0A3P7L8Q8</accession>
<reference evidence="1 2" key="1">
    <citation type="submission" date="2018-08" db="EMBL/GenBank/DDBJ databases">
        <authorList>
            <person name="Laetsch R D."/>
            <person name="Stevens L."/>
            <person name="Kumar S."/>
            <person name="Blaxter L. M."/>
        </authorList>
    </citation>
    <scope>NUCLEOTIDE SEQUENCE [LARGE SCALE GENOMIC DNA]</scope>
</reference>
<dbReference type="EMBL" id="UYRW01023086">
    <property type="protein sequence ID" value="VDN08157.1"/>
    <property type="molecule type" value="Genomic_DNA"/>
</dbReference>
<dbReference type="AlphaFoldDB" id="A0A3P7L8Q8"/>
<keyword evidence="2" id="KW-1185">Reference proteome</keyword>
<proteinExistence type="predicted"/>
<name>A0A3P7L8Q8_ONCOC</name>
<dbReference type="Proteomes" id="UP000271087">
    <property type="component" value="Unassembled WGS sequence"/>
</dbReference>
<gene>
    <name evidence="1" type="ORF">NOO_LOCUS13965</name>
</gene>
<sequence length="45" mass="5278">PKPEQFVVINRMDGNQQPDLSCEHVITKRRCDSKESRWEVISCSM</sequence>
<protein>
    <submittedName>
        <fullName evidence="1">Uncharacterized protein</fullName>
    </submittedName>
</protein>
<evidence type="ECO:0000313" key="2">
    <source>
        <dbReference type="Proteomes" id="UP000271087"/>
    </source>
</evidence>
<feature type="non-terminal residue" evidence="1">
    <location>
        <position position="1"/>
    </location>
</feature>
<evidence type="ECO:0000313" key="1">
    <source>
        <dbReference type="EMBL" id="VDN08157.1"/>
    </source>
</evidence>
<organism evidence="1 2">
    <name type="scientific">Onchocerca ochengi</name>
    <name type="common">Filarial nematode worm</name>
    <dbReference type="NCBI Taxonomy" id="42157"/>
    <lineage>
        <taxon>Eukaryota</taxon>
        <taxon>Metazoa</taxon>
        <taxon>Ecdysozoa</taxon>
        <taxon>Nematoda</taxon>
        <taxon>Chromadorea</taxon>
        <taxon>Rhabditida</taxon>
        <taxon>Spirurina</taxon>
        <taxon>Spiruromorpha</taxon>
        <taxon>Filarioidea</taxon>
        <taxon>Onchocercidae</taxon>
        <taxon>Onchocerca</taxon>
    </lineage>
</organism>